<dbReference type="KEGG" id="mcab:HXZ27_25245"/>
<evidence type="ECO:0000313" key="1">
    <source>
        <dbReference type="EMBL" id="QLD27102.1"/>
    </source>
</evidence>
<reference evidence="1 2" key="1">
    <citation type="submission" date="2020-07" db="EMBL/GenBank/DDBJ databases">
        <title>A bifunctional nitrone conjugated secondary metabolite targeting the ribosome.</title>
        <authorList>
            <person name="Limbrick E.M."/>
            <person name="Graf M."/>
            <person name="Derewacz D.K."/>
            <person name="Nguyen F."/>
            <person name="Spraggins J.M."/>
            <person name="Wieland M."/>
            <person name="Ynigez-Gutierrez A.E."/>
            <person name="Reisman B.J."/>
            <person name="Zinshteyn B."/>
            <person name="McCulloch K."/>
            <person name="Iverson T.M."/>
            <person name="Green R."/>
            <person name="Wilson D.N."/>
            <person name="Bachmann B.O."/>
        </authorList>
    </citation>
    <scope>NUCLEOTIDE SEQUENCE [LARGE SCALE GENOMIC DNA]</scope>
    <source>
        <strain evidence="2">aurantiaca</strain>
    </source>
</reference>
<dbReference type="EMBL" id="CP058322">
    <property type="protein sequence ID" value="QLD27102.1"/>
    <property type="molecule type" value="Genomic_DNA"/>
</dbReference>
<evidence type="ECO:0000313" key="2">
    <source>
        <dbReference type="Proteomes" id="UP000509335"/>
    </source>
</evidence>
<proteinExistence type="predicted"/>
<name>A0A7H8XT70_9ACTN</name>
<accession>A0A7H8XT70</accession>
<dbReference type="Proteomes" id="UP000509335">
    <property type="component" value="Chromosome"/>
</dbReference>
<protein>
    <submittedName>
        <fullName evidence="1">Uncharacterized protein</fullName>
    </submittedName>
</protein>
<organism evidence="1 2">
    <name type="scientific">Micromonospora carbonacea</name>
    <dbReference type="NCBI Taxonomy" id="47853"/>
    <lineage>
        <taxon>Bacteria</taxon>
        <taxon>Bacillati</taxon>
        <taxon>Actinomycetota</taxon>
        <taxon>Actinomycetes</taxon>
        <taxon>Micromonosporales</taxon>
        <taxon>Micromonosporaceae</taxon>
        <taxon>Micromonospora</taxon>
    </lineage>
</organism>
<sequence length="292" mass="32058">MTNRGKRRTRPNNQFGEVKDFSEEIPTQRKVRTPTATPPFMRLLSFTRDHGMDPLVAIPLIGALLASFKIFVVSAGDRATFLHLAKTLNIQGLLVSVLTPIVWMLSLAALIAWTIWFPAHKLTRAKKSGSEEFVSPLRLAASGSALPIIGTAFFLLPAIMVILATFLGILWGAYSLVDAGSDRESTSWPKGATSTILPMILVVFLNEIVSGSMWLPAESANIGPSVKPSKIYALQQSEDQITFLDATAGKVRTIPLSELKSRQTCDDLPQWANRPLLKLRKGTTSYSHDRCP</sequence>
<gene>
    <name evidence="1" type="ORF">HXZ27_25245</name>
</gene>
<dbReference type="AlphaFoldDB" id="A0A7H8XT70"/>